<dbReference type="EMBL" id="MU854588">
    <property type="protein sequence ID" value="KAK4032643.1"/>
    <property type="molecule type" value="Genomic_DNA"/>
</dbReference>
<evidence type="ECO:0000313" key="10">
    <source>
        <dbReference type="Proteomes" id="UP001303115"/>
    </source>
</evidence>
<comment type="caution">
    <text evidence="9">The sequence shown here is derived from an EMBL/GenBank/DDBJ whole genome shotgun (WGS) entry which is preliminary data.</text>
</comment>
<organism evidence="9 10">
    <name type="scientific">Parachaetomium inaequale</name>
    <dbReference type="NCBI Taxonomy" id="2588326"/>
    <lineage>
        <taxon>Eukaryota</taxon>
        <taxon>Fungi</taxon>
        <taxon>Dikarya</taxon>
        <taxon>Ascomycota</taxon>
        <taxon>Pezizomycotina</taxon>
        <taxon>Sordariomycetes</taxon>
        <taxon>Sordariomycetidae</taxon>
        <taxon>Sordariales</taxon>
        <taxon>Chaetomiaceae</taxon>
        <taxon>Parachaetomium</taxon>
    </lineage>
</organism>
<feature type="chain" id="PRO_5042965645" description="Chitin-binding type-4 domain-containing protein" evidence="7">
    <location>
        <begin position="21"/>
        <end position="188"/>
    </location>
</feature>
<evidence type="ECO:0000256" key="7">
    <source>
        <dbReference type="SAM" id="SignalP"/>
    </source>
</evidence>
<name>A0AAN6P6G8_9PEZI</name>
<dbReference type="Pfam" id="PF03067">
    <property type="entry name" value="LPMO_10"/>
    <property type="match status" value="1"/>
</dbReference>
<comment type="cofactor">
    <cofactor evidence="1">
        <name>Cu(2+)</name>
        <dbReference type="ChEBI" id="CHEBI:29036"/>
    </cofactor>
</comment>
<comment type="similarity">
    <text evidence="6">Belongs to the polysaccharide monooxygenase AA13 family.</text>
</comment>
<sequence length="188" mass="20004">MAATLVRLITVAAAAAGVLGHAVVKVPTPRGSGSAYTERCGETYAVYMEKDKAGPIENGVKQAGSALGCNAFLCRGYQYEDNTATDYTAGQVIDFHVDLIAGHHPGYANVSVVDLATNKVIGDPLRSWDDYPNATATTPRSDINFNVTIPSTLGEACSTGGKCAIQWYWYASGNKQTYESCVDFYVTA</sequence>
<evidence type="ECO:0000256" key="2">
    <source>
        <dbReference type="ARBA" id="ARBA00022723"/>
    </source>
</evidence>
<feature type="domain" description="Chitin-binding type-4" evidence="8">
    <location>
        <begin position="49"/>
        <end position="184"/>
    </location>
</feature>
<dbReference type="AlphaFoldDB" id="A0AAN6P6G8"/>
<evidence type="ECO:0000256" key="6">
    <source>
        <dbReference type="ARBA" id="ARBA00034311"/>
    </source>
</evidence>
<dbReference type="PANTHER" id="PTHR36575">
    <property type="entry name" value="BINDING PROTEIN, PUTATIVE (AFU_ORTHOLOGUE AFUA_1G14430)-RELATED"/>
    <property type="match status" value="1"/>
</dbReference>
<evidence type="ECO:0000313" key="9">
    <source>
        <dbReference type="EMBL" id="KAK4032643.1"/>
    </source>
</evidence>
<keyword evidence="3" id="KW-0186">Copper</keyword>
<keyword evidence="10" id="KW-1185">Reference proteome</keyword>
<evidence type="ECO:0000256" key="1">
    <source>
        <dbReference type="ARBA" id="ARBA00001973"/>
    </source>
</evidence>
<evidence type="ECO:0000256" key="3">
    <source>
        <dbReference type="ARBA" id="ARBA00023008"/>
    </source>
</evidence>
<dbReference type="PANTHER" id="PTHR36575:SF2">
    <property type="entry name" value="CHITIN-BINDING TYPE-4 DOMAIN-CONTAINING PROTEIN-RELATED"/>
    <property type="match status" value="1"/>
</dbReference>
<keyword evidence="5" id="KW-0325">Glycoprotein</keyword>
<protein>
    <recommendedName>
        <fullName evidence="8">Chitin-binding type-4 domain-containing protein</fullName>
    </recommendedName>
</protein>
<evidence type="ECO:0000256" key="5">
    <source>
        <dbReference type="ARBA" id="ARBA00023180"/>
    </source>
</evidence>
<evidence type="ECO:0000259" key="8">
    <source>
        <dbReference type="Pfam" id="PF03067"/>
    </source>
</evidence>
<dbReference type="Proteomes" id="UP001303115">
    <property type="component" value="Unassembled WGS sequence"/>
</dbReference>
<evidence type="ECO:0000256" key="4">
    <source>
        <dbReference type="ARBA" id="ARBA00023157"/>
    </source>
</evidence>
<dbReference type="Gene3D" id="2.70.50.70">
    <property type="match status" value="1"/>
</dbReference>
<keyword evidence="4" id="KW-1015">Disulfide bond</keyword>
<keyword evidence="7" id="KW-0732">Signal</keyword>
<dbReference type="InterPro" id="IPR052282">
    <property type="entry name" value="Starch-active_LPMO"/>
</dbReference>
<gene>
    <name evidence="9" type="ORF">C8A01DRAFT_50609</name>
</gene>
<reference evidence="10" key="1">
    <citation type="journal article" date="2023" name="Mol. Phylogenet. Evol.">
        <title>Genome-scale phylogeny and comparative genomics of the fungal order Sordariales.</title>
        <authorList>
            <person name="Hensen N."/>
            <person name="Bonometti L."/>
            <person name="Westerberg I."/>
            <person name="Brannstrom I.O."/>
            <person name="Guillou S."/>
            <person name="Cros-Aarteil S."/>
            <person name="Calhoun S."/>
            <person name="Haridas S."/>
            <person name="Kuo A."/>
            <person name="Mondo S."/>
            <person name="Pangilinan J."/>
            <person name="Riley R."/>
            <person name="LaButti K."/>
            <person name="Andreopoulos B."/>
            <person name="Lipzen A."/>
            <person name="Chen C."/>
            <person name="Yan M."/>
            <person name="Daum C."/>
            <person name="Ng V."/>
            <person name="Clum A."/>
            <person name="Steindorff A."/>
            <person name="Ohm R.A."/>
            <person name="Martin F."/>
            <person name="Silar P."/>
            <person name="Natvig D.O."/>
            <person name="Lalanne C."/>
            <person name="Gautier V."/>
            <person name="Ament-Velasquez S.L."/>
            <person name="Kruys A."/>
            <person name="Hutchinson M.I."/>
            <person name="Powell A.J."/>
            <person name="Barry K."/>
            <person name="Miller A.N."/>
            <person name="Grigoriev I.V."/>
            <person name="Debuchy R."/>
            <person name="Gladieux P."/>
            <person name="Hiltunen Thoren M."/>
            <person name="Johannesson H."/>
        </authorList>
    </citation>
    <scope>NUCLEOTIDE SEQUENCE [LARGE SCALE GENOMIC DNA]</scope>
    <source>
        <strain evidence="10">CBS 284.82</strain>
    </source>
</reference>
<dbReference type="GO" id="GO:0046872">
    <property type="term" value="F:metal ion binding"/>
    <property type="evidence" value="ECO:0007669"/>
    <property type="project" value="UniProtKB-KW"/>
</dbReference>
<feature type="signal peptide" evidence="7">
    <location>
        <begin position="1"/>
        <end position="20"/>
    </location>
</feature>
<keyword evidence="2" id="KW-0479">Metal-binding</keyword>
<dbReference type="InterPro" id="IPR004302">
    <property type="entry name" value="Cellulose/chitin-bd_N"/>
</dbReference>
<proteinExistence type="inferred from homology"/>
<accession>A0AAN6P6G8</accession>